<evidence type="ECO:0008006" key="3">
    <source>
        <dbReference type="Google" id="ProtNLM"/>
    </source>
</evidence>
<dbReference type="Proteomes" id="UP000475117">
    <property type="component" value="Chromosome"/>
</dbReference>
<dbReference type="EMBL" id="CP066776">
    <property type="protein sequence ID" value="QQL46228.1"/>
    <property type="molecule type" value="Genomic_DNA"/>
</dbReference>
<dbReference type="RefSeq" id="WP_164363009.1">
    <property type="nucleotide sequence ID" value="NZ_CP066776.1"/>
</dbReference>
<accession>A0A6B3L8W8</accession>
<sequence length="124" mass="13438">MAEPNIEEALDDHELKQRLVAELNASRADLRRSQARLRQRLDLKTQAQGIFQKYPVAVTSAALGGGVALAASLTGSKKSEDKPKKKKGLVRTGLGFATGLVVKPMLKKWATKQVDALVSGRTSR</sequence>
<evidence type="ECO:0000313" key="2">
    <source>
        <dbReference type="Proteomes" id="UP000475117"/>
    </source>
</evidence>
<proteinExistence type="predicted"/>
<reference evidence="1 2" key="1">
    <citation type="submission" date="2020-12" db="EMBL/GenBank/DDBJ databases">
        <title>Sulforoseuscoccus oceanibium gen. nov., sp. nov., a representative of the phylum Verrucomicrobia with special cytoplasmic membrane, and proposal of Sulforoseuscoccusaceae fam. nov.</title>
        <authorList>
            <person name="Xi F."/>
        </authorList>
    </citation>
    <scope>NUCLEOTIDE SEQUENCE [LARGE SCALE GENOMIC DNA]</scope>
    <source>
        <strain evidence="1 2">T37</strain>
    </source>
</reference>
<dbReference type="AlphaFoldDB" id="A0A6B3L8W8"/>
<name>A0A6B3L8W8_9BACT</name>
<gene>
    <name evidence="1" type="ORF">G3M56_006500</name>
</gene>
<organism evidence="1 2">
    <name type="scientific">Sulfuriroseicoccus oceanibius</name>
    <dbReference type="NCBI Taxonomy" id="2707525"/>
    <lineage>
        <taxon>Bacteria</taxon>
        <taxon>Pseudomonadati</taxon>
        <taxon>Verrucomicrobiota</taxon>
        <taxon>Verrucomicrobiia</taxon>
        <taxon>Verrucomicrobiales</taxon>
        <taxon>Verrucomicrobiaceae</taxon>
        <taxon>Sulfuriroseicoccus</taxon>
    </lineage>
</organism>
<protein>
    <recommendedName>
        <fullName evidence="3">DUF3618 domain-containing protein</fullName>
    </recommendedName>
</protein>
<keyword evidence="2" id="KW-1185">Reference proteome</keyword>
<dbReference type="KEGG" id="soa:G3M56_006500"/>
<evidence type="ECO:0000313" key="1">
    <source>
        <dbReference type="EMBL" id="QQL46228.1"/>
    </source>
</evidence>